<organism evidence="1">
    <name type="scientific">Muribaculaceae bacterium Z82</name>
    <dbReference type="NCBI Taxonomy" id="2304548"/>
    <lineage>
        <taxon>Bacteria</taxon>
        <taxon>Pseudomonadati</taxon>
        <taxon>Bacteroidota</taxon>
        <taxon>Bacteroidia</taxon>
        <taxon>Bacteroidales</taxon>
        <taxon>Muribaculaceae</taxon>
    </lineage>
</organism>
<comment type="caution">
    <text evidence="1">The sequence shown here is derived from an EMBL/GenBank/DDBJ whole genome shotgun (WGS) entry which is preliminary data.</text>
</comment>
<accession>A0A7C9NZD9</accession>
<evidence type="ECO:0000313" key="1">
    <source>
        <dbReference type="EMBL" id="NBI34470.1"/>
    </source>
</evidence>
<dbReference type="EMBL" id="QWKH01000029">
    <property type="protein sequence ID" value="NBI34470.1"/>
    <property type="molecule type" value="Genomic_DNA"/>
</dbReference>
<sequence length="110" mass="12380">MLHLLNSESEYGEINGFAIDFFNDVTGVDRMAYKLFDIQSKAAKSGAKEIGAELVTLFKNHVSDFSDYFVAEILFLGEVRANVFDGEKLSQFLFSDLCPKAQQDVRESLK</sequence>
<name>A0A7C9NZD9_9BACT</name>
<dbReference type="AlphaFoldDB" id="A0A7C9NZD9"/>
<proteinExistence type="predicted"/>
<gene>
    <name evidence="1" type="ORF">D1639_05385</name>
</gene>
<protein>
    <submittedName>
        <fullName evidence="1">Uncharacterized protein</fullName>
    </submittedName>
</protein>
<reference evidence="1" key="1">
    <citation type="submission" date="2018-08" db="EMBL/GenBank/DDBJ databases">
        <title>Murine metabolic-syndrome-specific gut microbial biobank.</title>
        <authorList>
            <person name="Liu C."/>
        </authorList>
    </citation>
    <scope>NUCLEOTIDE SEQUENCE [LARGE SCALE GENOMIC DNA]</scope>
    <source>
        <strain evidence="1">Z82</strain>
    </source>
</reference>